<dbReference type="PANTHER" id="PTHR31683">
    <property type="entry name" value="PECTATE LYASE 18-RELATED"/>
    <property type="match status" value="1"/>
</dbReference>
<keyword evidence="2" id="KW-0624">Polysaccharide degradation</keyword>
<dbReference type="OrthoDB" id="148600at2"/>
<comment type="subcellular location">
    <subcellularLocation>
        <location evidence="2">Secreted</location>
    </subcellularLocation>
</comment>
<dbReference type="InterPro" id="IPR011050">
    <property type="entry name" value="Pectin_lyase_fold/virulence"/>
</dbReference>
<evidence type="ECO:0000313" key="6">
    <source>
        <dbReference type="Proteomes" id="UP000249522"/>
    </source>
</evidence>
<dbReference type="InterPro" id="IPR045032">
    <property type="entry name" value="PEL"/>
</dbReference>
<dbReference type="GO" id="GO:0005576">
    <property type="term" value="C:extracellular region"/>
    <property type="evidence" value="ECO:0007669"/>
    <property type="project" value="UniProtKB-SubCell"/>
</dbReference>
<dbReference type="InterPro" id="IPR002022">
    <property type="entry name" value="Pec_lyase"/>
</dbReference>
<comment type="similarity">
    <text evidence="2">Belongs to the polysaccharide lyase 1 family.</text>
</comment>
<name>A0A2W1LZ87_9BACL</name>
<keyword evidence="1 2" id="KW-0456">Lyase</keyword>
<feature type="chain" id="PRO_5015886630" evidence="3">
    <location>
        <begin position="25"/>
        <end position="349"/>
    </location>
</feature>
<keyword evidence="3" id="KW-0732">Signal</keyword>
<sequence length="349" mass="37473">MKKSLKAIAAGVLLVSLLPSAAWAKITGAEEAAQQSASAYKVDSLYDPDKGLTGFATMNGGTTGGAGGDEITVSTGAELEAALKAKKSSAVPLTIYVTGVITPSNSSDNKINVKDVQDVSIIGAGSGAEFNGIGIKVWRASNIIIRNLTIHHVNIGDKDAISIEGPASNIWVDHNELYNTLDSDKDYYDGLFDVKGTGAEYITFSYNYLHDGWKTMLVGSSDGDSYDRKITMHHNRLENANSRLPSYRHGQGHIYNNYYANILGTGINSRMGAKLRIEHNVFEKANNPITSQDSKQVGYWDVRNNLFVDSTGSMPTTSTVSYTPPYSYSLDAVGDVKSKVLARAGAGKL</sequence>
<evidence type="ECO:0000256" key="1">
    <source>
        <dbReference type="ARBA" id="ARBA00023239"/>
    </source>
</evidence>
<organism evidence="5 6">
    <name type="scientific">Paenibacillus sambharensis</name>
    <dbReference type="NCBI Taxonomy" id="1803190"/>
    <lineage>
        <taxon>Bacteria</taxon>
        <taxon>Bacillati</taxon>
        <taxon>Bacillota</taxon>
        <taxon>Bacilli</taxon>
        <taxon>Bacillales</taxon>
        <taxon>Paenibacillaceae</taxon>
        <taxon>Paenibacillus</taxon>
    </lineage>
</organism>
<dbReference type="SUPFAM" id="SSF51126">
    <property type="entry name" value="Pectin lyase-like"/>
    <property type="match status" value="1"/>
</dbReference>
<dbReference type="GO" id="GO:0030570">
    <property type="term" value="F:pectate lyase activity"/>
    <property type="evidence" value="ECO:0007669"/>
    <property type="project" value="InterPro"/>
</dbReference>
<dbReference type="InterPro" id="IPR012334">
    <property type="entry name" value="Pectin_lyas_fold"/>
</dbReference>
<dbReference type="RefSeq" id="WP_111145564.1">
    <property type="nucleotide sequence ID" value="NZ_QKRB01000034.1"/>
</dbReference>
<keyword evidence="2" id="KW-0119">Carbohydrate metabolism</keyword>
<proteinExistence type="inferred from homology"/>
<dbReference type="PANTHER" id="PTHR31683:SF18">
    <property type="entry name" value="PECTATE LYASE 21-RELATED"/>
    <property type="match status" value="1"/>
</dbReference>
<feature type="domain" description="Pectate lyase" evidence="4">
    <location>
        <begin position="74"/>
        <end position="288"/>
    </location>
</feature>
<accession>A0A2W1LZ87</accession>
<dbReference type="SMART" id="SM00656">
    <property type="entry name" value="Amb_all"/>
    <property type="match status" value="1"/>
</dbReference>
<comment type="caution">
    <text evidence="5">The sequence shown here is derived from an EMBL/GenBank/DDBJ whole genome shotgun (WGS) entry which is preliminary data.</text>
</comment>
<protein>
    <submittedName>
        <fullName evidence="5">Pectate lyase</fullName>
    </submittedName>
</protein>
<evidence type="ECO:0000256" key="2">
    <source>
        <dbReference type="RuleBase" id="RU361173"/>
    </source>
</evidence>
<feature type="signal peptide" evidence="3">
    <location>
        <begin position="1"/>
        <end position="24"/>
    </location>
</feature>
<gene>
    <name evidence="5" type="ORF">DNH61_04915</name>
</gene>
<dbReference type="EMBL" id="QKRB01000034">
    <property type="protein sequence ID" value="PZD96991.1"/>
    <property type="molecule type" value="Genomic_DNA"/>
</dbReference>
<dbReference type="Proteomes" id="UP000249522">
    <property type="component" value="Unassembled WGS sequence"/>
</dbReference>
<dbReference type="AlphaFoldDB" id="A0A2W1LZ87"/>
<evidence type="ECO:0000256" key="3">
    <source>
        <dbReference type="SAM" id="SignalP"/>
    </source>
</evidence>
<dbReference type="Gene3D" id="2.160.20.10">
    <property type="entry name" value="Single-stranded right-handed beta-helix, Pectin lyase-like"/>
    <property type="match status" value="1"/>
</dbReference>
<dbReference type="GO" id="GO:0000272">
    <property type="term" value="P:polysaccharide catabolic process"/>
    <property type="evidence" value="ECO:0007669"/>
    <property type="project" value="UniProtKB-KW"/>
</dbReference>
<reference evidence="5 6" key="1">
    <citation type="submission" date="2018-06" db="EMBL/GenBank/DDBJ databases">
        <title>Paenibacillus imtechensis sp. nov.</title>
        <authorList>
            <person name="Pinnaka A.K."/>
            <person name="Singh H."/>
            <person name="Kaur M."/>
        </authorList>
    </citation>
    <scope>NUCLEOTIDE SEQUENCE [LARGE SCALE GENOMIC DNA]</scope>
    <source>
        <strain evidence="5 6">SMB1</strain>
    </source>
</reference>
<evidence type="ECO:0000259" key="4">
    <source>
        <dbReference type="SMART" id="SM00656"/>
    </source>
</evidence>
<keyword evidence="2" id="KW-0964">Secreted</keyword>
<dbReference type="Pfam" id="PF00544">
    <property type="entry name" value="Pectate_lyase_4"/>
    <property type="match status" value="1"/>
</dbReference>
<keyword evidence="6" id="KW-1185">Reference proteome</keyword>
<evidence type="ECO:0000313" key="5">
    <source>
        <dbReference type="EMBL" id="PZD96991.1"/>
    </source>
</evidence>